<protein>
    <recommendedName>
        <fullName evidence="3">F-box domain-containing protein</fullName>
    </recommendedName>
</protein>
<dbReference type="PROSITE" id="PS51257">
    <property type="entry name" value="PROKAR_LIPOPROTEIN"/>
    <property type="match status" value="1"/>
</dbReference>
<dbReference type="Proteomes" id="UP000799444">
    <property type="component" value="Unassembled WGS sequence"/>
</dbReference>
<evidence type="ECO:0000313" key="1">
    <source>
        <dbReference type="EMBL" id="KAF2737388.1"/>
    </source>
</evidence>
<gene>
    <name evidence="1" type="ORF">EJ04DRAFT_521139</name>
</gene>
<accession>A0A9P4R0Y0</accession>
<comment type="caution">
    <text evidence="1">The sequence shown here is derived from an EMBL/GenBank/DDBJ whole genome shotgun (WGS) entry which is preliminary data.</text>
</comment>
<dbReference type="EMBL" id="ML996116">
    <property type="protein sequence ID" value="KAF2737388.1"/>
    <property type="molecule type" value="Genomic_DNA"/>
</dbReference>
<reference evidence="1" key="1">
    <citation type="journal article" date="2020" name="Stud. Mycol.">
        <title>101 Dothideomycetes genomes: a test case for predicting lifestyles and emergence of pathogens.</title>
        <authorList>
            <person name="Haridas S."/>
            <person name="Albert R."/>
            <person name="Binder M."/>
            <person name="Bloem J."/>
            <person name="Labutti K."/>
            <person name="Salamov A."/>
            <person name="Andreopoulos B."/>
            <person name="Baker S."/>
            <person name="Barry K."/>
            <person name="Bills G."/>
            <person name="Bluhm B."/>
            <person name="Cannon C."/>
            <person name="Castanera R."/>
            <person name="Culley D."/>
            <person name="Daum C."/>
            <person name="Ezra D."/>
            <person name="Gonzalez J."/>
            <person name="Henrissat B."/>
            <person name="Kuo A."/>
            <person name="Liang C."/>
            <person name="Lipzen A."/>
            <person name="Lutzoni F."/>
            <person name="Magnuson J."/>
            <person name="Mondo S."/>
            <person name="Nolan M."/>
            <person name="Ohm R."/>
            <person name="Pangilinan J."/>
            <person name="Park H.-J."/>
            <person name="Ramirez L."/>
            <person name="Alfaro M."/>
            <person name="Sun H."/>
            <person name="Tritt A."/>
            <person name="Yoshinaga Y."/>
            <person name="Zwiers L.-H."/>
            <person name="Turgeon B."/>
            <person name="Goodwin S."/>
            <person name="Spatafora J."/>
            <person name="Crous P."/>
            <person name="Grigoriev I."/>
        </authorList>
    </citation>
    <scope>NUCLEOTIDE SEQUENCE</scope>
    <source>
        <strain evidence="1">CBS 125425</strain>
    </source>
</reference>
<organism evidence="1 2">
    <name type="scientific">Polyplosphaeria fusca</name>
    <dbReference type="NCBI Taxonomy" id="682080"/>
    <lineage>
        <taxon>Eukaryota</taxon>
        <taxon>Fungi</taxon>
        <taxon>Dikarya</taxon>
        <taxon>Ascomycota</taxon>
        <taxon>Pezizomycotina</taxon>
        <taxon>Dothideomycetes</taxon>
        <taxon>Pleosporomycetidae</taxon>
        <taxon>Pleosporales</taxon>
        <taxon>Tetraplosphaeriaceae</taxon>
        <taxon>Polyplosphaeria</taxon>
    </lineage>
</organism>
<dbReference type="AlphaFoldDB" id="A0A9P4R0Y0"/>
<sequence length="106" mass="12156">MEAKSSNLSGVTTCAGVVAASCKGFVEFPAEIRNKIYDELQQNSDNLLLLELSKTCRLLRRECFPLAMQYMEVYLPYHRAFNKVFRRRDVPGPADRAILDSPWRDL</sequence>
<evidence type="ECO:0008006" key="3">
    <source>
        <dbReference type="Google" id="ProtNLM"/>
    </source>
</evidence>
<keyword evidence="2" id="KW-1185">Reference proteome</keyword>
<name>A0A9P4R0Y0_9PLEO</name>
<proteinExistence type="predicted"/>
<evidence type="ECO:0000313" key="2">
    <source>
        <dbReference type="Proteomes" id="UP000799444"/>
    </source>
</evidence>